<evidence type="ECO:0000259" key="6">
    <source>
        <dbReference type="PROSITE" id="PS50020"/>
    </source>
</evidence>
<feature type="non-terminal residue" evidence="7">
    <location>
        <position position="1"/>
    </location>
</feature>
<feature type="non-terminal residue" evidence="7">
    <location>
        <position position="55"/>
    </location>
</feature>
<evidence type="ECO:0000256" key="1">
    <source>
        <dbReference type="ARBA" id="ARBA00004123"/>
    </source>
</evidence>
<comment type="subcellular location">
    <subcellularLocation>
        <location evidence="2">Cytoplasm</location>
    </subcellularLocation>
    <subcellularLocation>
        <location evidence="1">Nucleus</location>
    </subcellularLocation>
</comment>
<name>A0A1Y2D2E4_9FUNG</name>
<dbReference type="AlphaFoldDB" id="A0A1Y2D2E4"/>
<dbReference type="InterPro" id="IPR036020">
    <property type="entry name" value="WW_dom_sf"/>
</dbReference>
<feature type="domain" description="WW" evidence="6">
    <location>
        <begin position="1"/>
        <end position="17"/>
    </location>
</feature>
<dbReference type="EMBL" id="MCGO01000001">
    <property type="protein sequence ID" value="ORY53461.1"/>
    <property type="molecule type" value="Genomic_DNA"/>
</dbReference>
<dbReference type="STRING" id="329046.A0A1Y2D2E4"/>
<gene>
    <name evidence="7" type="ORF">BCR33DRAFT_640816</name>
</gene>
<keyword evidence="8" id="KW-1185">Reference proteome</keyword>
<protein>
    <recommendedName>
        <fullName evidence="6">WW domain-containing protein</fullName>
    </recommendedName>
</protein>
<keyword evidence="4" id="KW-0539">Nucleus</keyword>
<dbReference type="InterPro" id="IPR051583">
    <property type="entry name" value="YAP1"/>
</dbReference>
<evidence type="ECO:0000313" key="7">
    <source>
        <dbReference type="EMBL" id="ORY53461.1"/>
    </source>
</evidence>
<evidence type="ECO:0000256" key="3">
    <source>
        <dbReference type="ARBA" id="ARBA00022490"/>
    </source>
</evidence>
<comment type="caution">
    <text evidence="7">The sequence shown here is derived from an EMBL/GenBank/DDBJ whole genome shotgun (WGS) entry which is preliminary data.</text>
</comment>
<dbReference type="PANTHER" id="PTHR17616:SF8">
    <property type="entry name" value="TRANSCRIPTIONAL COACTIVATOR YORKIE"/>
    <property type="match status" value="1"/>
</dbReference>
<dbReference type="PROSITE" id="PS50020">
    <property type="entry name" value="WW_DOMAIN_2"/>
    <property type="match status" value="2"/>
</dbReference>
<evidence type="ECO:0000313" key="8">
    <source>
        <dbReference type="Proteomes" id="UP000193642"/>
    </source>
</evidence>
<reference evidence="7 8" key="1">
    <citation type="submission" date="2016-07" db="EMBL/GenBank/DDBJ databases">
        <title>Pervasive Adenine N6-methylation of Active Genes in Fungi.</title>
        <authorList>
            <consortium name="DOE Joint Genome Institute"/>
            <person name="Mondo S.J."/>
            <person name="Dannebaum R.O."/>
            <person name="Kuo R.C."/>
            <person name="Labutti K."/>
            <person name="Haridas S."/>
            <person name="Kuo A."/>
            <person name="Salamov A."/>
            <person name="Ahrendt S.R."/>
            <person name="Lipzen A."/>
            <person name="Sullivan W."/>
            <person name="Andreopoulos W.B."/>
            <person name="Clum A."/>
            <person name="Lindquist E."/>
            <person name="Daum C."/>
            <person name="Ramamoorthy G.K."/>
            <person name="Gryganskyi A."/>
            <person name="Culley D."/>
            <person name="Magnuson J.K."/>
            <person name="James T.Y."/>
            <person name="O'Malley M.A."/>
            <person name="Stajich J.E."/>
            <person name="Spatafora J.W."/>
            <person name="Visel A."/>
            <person name="Grigoriev I.V."/>
        </authorList>
    </citation>
    <scope>NUCLEOTIDE SEQUENCE [LARGE SCALE GENOMIC DNA]</scope>
    <source>
        <strain evidence="7 8">JEL800</strain>
    </source>
</reference>
<dbReference type="SMART" id="SM00456">
    <property type="entry name" value="WW"/>
    <property type="match status" value="1"/>
</dbReference>
<sequence>YFVNHNTSTTTWNDPRTGAPSDGNVVEERVTSDGRAYYVNHATQETTWTDPRVVT</sequence>
<evidence type="ECO:0000256" key="4">
    <source>
        <dbReference type="ARBA" id="ARBA00023242"/>
    </source>
</evidence>
<dbReference type="SUPFAM" id="SSF51045">
    <property type="entry name" value="WW domain"/>
    <property type="match status" value="2"/>
</dbReference>
<organism evidence="7 8">
    <name type="scientific">Rhizoclosmatium globosum</name>
    <dbReference type="NCBI Taxonomy" id="329046"/>
    <lineage>
        <taxon>Eukaryota</taxon>
        <taxon>Fungi</taxon>
        <taxon>Fungi incertae sedis</taxon>
        <taxon>Chytridiomycota</taxon>
        <taxon>Chytridiomycota incertae sedis</taxon>
        <taxon>Chytridiomycetes</taxon>
        <taxon>Chytridiales</taxon>
        <taxon>Chytriomycetaceae</taxon>
        <taxon>Rhizoclosmatium</taxon>
    </lineage>
</organism>
<evidence type="ECO:0000256" key="5">
    <source>
        <dbReference type="SAM" id="MobiDB-lite"/>
    </source>
</evidence>
<dbReference type="OrthoDB" id="2161802at2759"/>
<proteinExistence type="predicted"/>
<dbReference type="GO" id="GO:0035329">
    <property type="term" value="P:hippo signaling"/>
    <property type="evidence" value="ECO:0007669"/>
    <property type="project" value="TreeGrafter"/>
</dbReference>
<dbReference type="GO" id="GO:0003713">
    <property type="term" value="F:transcription coactivator activity"/>
    <property type="evidence" value="ECO:0007669"/>
    <property type="project" value="TreeGrafter"/>
</dbReference>
<dbReference type="Pfam" id="PF00397">
    <property type="entry name" value="WW"/>
    <property type="match status" value="1"/>
</dbReference>
<feature type="region of interest" description="Disordered" evidence="5">
    <location>
        <begin position="1"/>
        <end position="23"/>
    </location>
</feature>
<feature type="domain" description="WW" evidence="6">
    <location>
        <begin position="27"/>
        <end position="53"/>
    </location>
</feature>
<dbReference type="CDD" id="cd00201">
    <property type="entry name" value="WW"/>
    <property type="match status" value="1"/>
</dbReference>
<dbReference type="GO" id="GO:0005634">
    <property type="term" value="C:nucleus"/>
    <property type="evidence" value="ECO:0007669"/>
    <property type="project" value="UniProtKB-SubCell"/>
</dbReference>
<evidence type="ECO:0000256" key="2">
    <source>
        <dbReference type="ARBA" id="ARBA00004496"/>
    </source>
</evidence>
<dbReference type="Gene3D" id="2.20.70.10">
    <property type="match status" value="2"/>
</dbReference>
<dbReference type="InterPro" id="IPR001202">
    <property type="entry name" value="WW_dom"/>
</dbReference>
<keyword evidence="3" id="KW-0963">Cytoplasm</keyword>
<dbReference type="GO" id="GO:0005737">
    <property type="term" value="C:cytoplasm"/>
    <property type="evidence" value="ECO:0007669"/>
    <property type="project" value="UniProtKB-SubCell"/>
</dbReference>
<dbReference type="Proteomes" id="UP000193642">
    <property type="component" value="Unassembled WGS sequence"/>
</dbReference>
<dbReference type="GO" id="GO:0045944">
    <property type="term" value="P:positive regulation of transcription by RNA polymerase II"/>
    <property type="evidence" value="ECO:0007669"/>
    <property type="project" value="TreeGrafter"/>
</dbReference>
<feature type="compositionally biased region" description="Polar residues" evidence="5">
    <location>
        <begin position="1"/>
        <end position="14"/>
    </location>
</feature>
<accession>A0A1Y2D2E4</accession>
<dbReference type="PANTHER" id="PTHR17616">
    <property type="entry name" value="YES-ASSOCIATED PROTEIN YAP1 FAMILY MEMBER"/>
    <property type="match status" value="1"/>
</dbReference>